<evidence type="ECO:0000256" key="5">
    <source>
        <dbReference type="SAM" id="MobiDB-lite"/>
    </source>
</evidence>
<organism evidence="7 8">
    <name type="scientific">Perkinsus olseni</name>
    <name type="common">Perkinsus atlanticus</name>
    <dbReference type="NCBI Taxonomy" id="32597"/>
    <lineage>
        <taxon>Eukaryota</taxon>
        <taxon>Sar</taxon>
        <taxon>Alveolata</taxon>
        <taxon>Perkinsozoa</taxon>
        <taxon>Perkinsea</taxon>
        <taxon>Perkinsida</taxon>
        <taxon>Perkinsidae</taxon>
        <taxon>Perkinsus</taxon>
    </lineage>
</organism>
<dbReference type="InterPro" id="IPR014001">
    <property type="entry name" value="Helicase_ATP-bd"/>
</dbReference>
<dbReference type="FunFam" id="3.40.50.300:FF:000726">
    <property type="entry name" value="Pre-mRNA-splicing factor ATP-dependent RNA helicase"/>
    <property type="match status" value="1"/>
</dbReference>
<name>A0A7J6SUR3_PEROL</name>
<feature type="domain" description="Helicase ATP-binding" evidence="6">
    <location>
        <begin position="245"/>
        <end position="406"/>
    </location>
</feature>
<comment type="caution">
    <text evidence="7">The sequence shown here is derived from an EMBL/GenBank/DDBJ whole genome shotgun (WGS) entry which is preliminary data.</text>
</comment>
<dbReference type="SUPFAM" id="SSF52540">
    <property type="entry name" value="P-loop containing nucleoside triphosphate hydrolases"/>
    <property type="match status" value="1"/>
</dbReference>
<dbReference type="GO" id="GO:0003723">
    <property type="term" value="F:RNA binding"/>
    <property type="evidence" value="ECO:0007669"/>
    <property type="project" value="TreeGrafter"/>
</dbReference>
<evidence type="ECO:0000313" key="8">
    <source>
        <dbReference type="Proteomes" id="UP000553632"/>
    </source>
</evidence>
<feature type="compositionally biased region" description="Basic and acidic residues" evidence="5">
    <location>
        <begin position="19"/>
        <end position="32"/>
    </location>
</feature>
<feature type="non-terminal residue" evidence="7">
    <location>
        <position position="406"/>
    </location>
</feature>
<reference evidence="7 8" key="1">
    <citation type="submission" date="2020-04" db="EMBL/GenBank/DDBJ databases">
        <title>Perkinsus olseni comparative genomics.</title>
        <authorList>
            <person name="Bogema D.R."/>
        </authorList>
    </citation>
    <scope>NUCLEOTIDE SEQUENCE [LARGE SCALE GENOMIC DNA]</scope>
    <source>
        <strain evidence="7 8">ATCC PRA-207</strain>
    </source>
</reference>
<keyword evidence="2" id="KW-0378">Hydrolase</keyword>
<dbReference type="InterPro" id="IPR002464">
    <property type="entry name" value="DNA/RNA_helicase_DEAH_CS"/>
</dbReference>
<feature type="non-terminal residue" evidence="7">
    <location>
        <position position="1"/>
    </location>
</feature>
<evidence type="ECO:0000256" key="2">
    <source>
        <dbReference type="ARBA" id="ARBA00022801"/>
    </source>
</evidence>
<evidence type="ECO:0000313" key="7">
    <source>
        <dbReference type="EMBL" id="KAF4736487.1"/>
    </source>
</evidence>
<protein>
    <recommendedName>
        <fullName evidence="6">Helicase ATP-binding domain-containing protein</fullName>
    </recommendedName>
</protein>
<feature type="compositionally biased region" description="Polar residues" evidence="5">
    <location>
        <begin position="1"/>
        <end position="14"/>
    </location>
</feature>
<dbReference type="GO" id="GO:0071013">
    <property type="term" value="C:catalytic step 2 spliceosome"/>
    <property type="evidence" value="ECO:0007669"/>
    <property type="project" value="TreeGrafter"/>
</dbReference>
<dbReference type="Pfam" id="PF00270">
    <property type="entry name" value="DEAD"/>
    <property type="match status" value="1"/>
</dbReference>
<gene>
    <name evidence="7" type="ORF">FOZ63_027728</name>
</gene>
<accession>A0A7J6SUR3</accession>
<dbReference type="EMBL" id="JABANO010015676">
    <property type="protein sequence ID" value="KAF4736487.1"/>
    <property type="molecule type" value="Genomic_DNA"/>
</dbReference>
<dbReference type="GO" id="GO:0016787">
    <property type="term" value="F:hydrolase activity"/>
    <property type="evidence" value="ECO:0007669"/>
    <property type="project" value="UniProtKB-KW"/>
</dbReference>
<dbReference type="Gene3D" id="3.40.50.300">
    <property type="entry name" value="P-loop containing nucleotide triphosphate hydrolases"/>
    <property type="match status" value="1"/>
</dbReference>
<dbReference type="Proteomes" id="UP000553632">
    <property type="component" value="Unassembled WGS sequence"/>
</dbReference>
<dbReference type="AlphaFoldDB" id="A0A7J6SUR3"/>
<dbReference type="PROSITE" id="PS00690">
    <property type="entry name" value="DEAH_ATP_HELICASE"/>
    <property type="match status" value="1"/>
</dbReference>
<evidence type="ECO:0000259" key="6">
    <source>
        <dbReference type="PROSITE" id="PS51192"/>
    </source>
</evidence>
<dbReference type="GO" id="GO:0005524">
    <property type="term" value="F:ATP binding"/>
    <property type="evidence" value="ECO:0007669"/>
    <property type="project" value="InterPro"/>
</dbReference>
<dbReference type="InterPro" id="IPR011545">
    <property type="entry name" value="DEAD/DEAH_box_helicase_dom"/>
</dbReference>
<dbReference type="GO" id="GO:0005684">
    <property type="term" value="C:U2-type spliceosomal complex"/>
    <property type="evidence" value="ECO:0007669"/>
    <property type="project" value="UniProtKB-ARBA"/>
</dbReference>
<sequence length="406" mass="45560">DRPSSPSDEMQTVTADLKYSPHDPSPNEERRVVSSQPHKNRGRSGSREAPTAPEPEEAGWFSRGQLHSAIGNRLVDLLMDTATRTVYCGHSLSYSSEVVLAAAWPPYDDDVDKYEKSEQQLLEERQMHAGTFRVGPVRGEDKKEEEDPYQLILDNQIKFVESEIHGGDMSSVKLEGDKKEKLAKVKYLKTESGGVVKMEDGEVAKSALQRMSAKEKAALIAEARKVKLQHDRRSLPIFKYRDNLIEAVKKYPVLVLVGETGSGKTTQMPQYLHEAGYTKFGKIGCTQPRRVAAMSVAARVSDEMGVKLGHEVGYSIRFEDKTSDSTIIKYMTDGMLLREFLGEPDLASYSIMIIDEAHERTLHTDILFGLVKDLLAFRKDFKVIISSATIDAQKFSMYFENAPIFN</sequence>
<dbReference type="PANTHER" id="PTHR18934">
    <property type="entry name" value="ATP-DEPENDENT RNA HELICASE"/>
    <property type="match status" value="1"/>
</dbReference>
<dbReference type="SMART" id="SM00487">
    <property type="entry name" value="DEXDc"/>
    <property type="match status" value="1"/>
</dbReference>
<evidence type="ECO:0000256" key="1">
    <source>
        <dbReference type="ARBA" id="ARBA00004123"/>
    </source>
</evidence>
<proteinExistence type="predicted"/>
<comment type="catalytic activity">
    <reaction evidence="4">
        <text>ATP + H2O = ADP + phosphate + H(+)</text>
        <dbReference type="Rhea" id="RHEA:13065"/>
        <dbReference type="ChEBI" id="CHEBI:15377"/>
        <dbReference type="ChEBI" id="CHEBI:15378"/>
        <dbReference type="ChEBI" id="CHEBI:30616"/>
        <dbReference type="ChEBI" id="CHEBI:43474"/>
        <dbReference type="ChEBI" id="CHEBI:456216"/>
        <dbReference type="EC" id="3.6.4.13"/>
    </reaction>
</comment>
<keyword evidence="3" id="KW-0539">Nucleus</keyword>
<comment type="subcellular location">
    <subcellularLocation>
        <location evidence="1">Nucleus</location>
    </subcellularLocation>
</comment>
<dbReference type="PROSITE" id="PS51192">
    <property type="entry name" value="HELICASE_ATP_BIND_1"/>
    <property type="match status" value="1"/>
</dbReference>
<dbReference type="PANTHER" id="PTHR18934:SF83">
    <property type="entry name" value="PRE-MRNA-SPLICING FACTOR ATP-DEPENDENT RNA HELICASE DHX16"/>
    <property type="match status" value="1"/>
</dbReference>
<feature type="region of interest" description="Disordered" evidence="5">
    <location>
        <begin position="1"/>
        <end position="60"/>
    </location>
</feature>
<evidence type="ECO:0000256" key="3">
    <source>
        <dbReference type="ARBA" id="ARBA00023242"/>
    </source>
</evidence>
<dbReference type="GO" id="GO:0003724">
    <property type="term" value="F:RNA helicase activity"/>
    <property type="evidence" value="ECO:0007669"/>
    <property type="project" value="UniProtKB-EC"/>
</dbReference>
<evidence type="ECO:0000256" key="4">
    <source>
        <dbReference type="ARBA" id="ARBA00047984"/>
    </source>
</evidence>
<dbReference type="InterPro" id="IPR027417">
    <property type="entry name" value="P-loop_NTPase"/>
</dbReference>
<keyword evidence="8" id="KW-1185">Reference proteome</keyword>